<dbReference type="PROSITE" id="PS50011">
    <property type="entry name" value="PROTEIN_KINASE_DOM"/>
    <property type="match status" value="1"/>
</dbReference>
<dbReference type="InterPro" id="IPR017441">
    <property type="entry name" value="Protein_kinase_ATP_BS"/>
</dbReference>
<evidence type="ECO:0000256" key="4">
    <source>
        <dbReference type="ARBA" id="ARBA00022777"/>
    </source>
</evidence>
<evidence type="ECO:0000313" key="10">
    <source>
        <dbReference type="EMBL" id="GAQ80671.1"/>
    </source>
</evidence>
<accession>A0A1Y1HUK7</accession>
<dbReference type="PROSITE" id="PS00107">
    <property type="entry name" value="PROTEIN_KINASE_ATP"/>
    <property type="match status" value="1"/>
</dbReference>
<evidence type="ECO:0000256" key="8">
    <source>
        <dbReference type="SAM" id="MobiDB-lite"/>
    </source>
</evidence>
<dbReference type="PANTHER" id="PTHR22974">
    <property type="entry name" value="MIXED LINEAGE PROTEIN KINASE"/>
    <property type="match status" value="1"/>
</dbReference>
<evidence type="ECO:0000256" key="7">
    <source>
        <dbReference type="SAM" id="Coils"/>
    </source>
</evidence>
<evidence type="ECO:0000313" key="11">
    <source>
        <dbReference type="Proteomes" id="UP000054558"/>
    </source>
</evidence>
<dbReference type="OMA" id="LPSMTWQ"/>
<dbReference type="PROSITE" id="PS00108">
    <property type="entry name" value="PROTEIN_KINASE_ST"/>
    <property type="match status" value="1"/>
</dbReference>
<keyword evidence="2" id="KW-0808">Transferase</keyword>
<dbReference type="SMART" id="SM00220">
    <property type="entry name" value="S_TKc"/>
    <property type="match status" value="1"/>
</dbReference>
<keyword evidence="11" id="KW-1185">Reference proteome</keyword>
<evidence type="ECO:0000256" key="2">
    <source>
        <dbReference type="ARBA" id="ARBA00022679"/>
    </source>
</evidence>
<dbReference type="GO" id="GO:0005524">
    <property type="term" value="F:ATP binding"/>
    <property type="evidence" value="ECO:0007669"/>
    <property type="project" value="UniProtKB-UniRule"/>
</dbReference>
<dbReference type="GO" id="GO:0005634">
    <property type="term" value="C:nucleus"/>
    <property type="evidence" value="ECO:0000318"/>
    <property type="project" value="GO_Central"/>
</dbReference>
<evidence type="ECO:0000256" key="1">
    <source>
        <dbReference type="ARBA" id="ARBA00022527"/>
    </source>
</evidence>
<dbReference type="PANTHER" id="PTHR22974:SF23">
    <property type="entry name" value="TOUSLED-LIKE KINASE, ISOFORM G"/>
    <property type="match status" value="1"/>
</dbReference>
<keyword evidence="5 6" id="KW-0067">ATP-binding</keyword>
<dbReference type="InterPro" id="IPR011009">
    <property type="entry name" value="Kinase-like_dom_sf"/>
</dbReference>
<dbReference type="AlphaFoldDB" id="A0A1Y1HUK7"/>
<dbReference type="InterPro" id="IPR000719">
    <property type="entry name" value="Prot_kinase_dom"/>
</dbReference>
<feature type="region of interest" description="Disordered" evidence="8">
    <location>
        <begin position="341"/>
        <end position="362"/>
    </location>
</feature>
<evidence type="ECO:0000256" key="3">
    <source>
        <dbReference type="ARBA" id="ARBA00022741"/>
    </source>
</evidence>
<dbReference type="FunFam" id="1.10.510.10:FF:000256">
    <property type="entry name" value="Serine/threonine-protein kinase TOUSLED"/>
    <property type="match status" value="1"/>
</dbReference>
<feature type="compositionally biased region" description="Low complexity" evidence="8">
    <location>
        <begin position="1"/>
        <end position="23"/>
    </location>
</feature>
<reference evidence="10 11" key="1">
    <citation type="journal article" date="2014" name="Nat. Commun.">
        <title>Klebsormidium flaccidum genome reveals primary factors for plant terrestrial adaptation.</title>
        <authorList>
            <person name="Hori K."/>
            <person name="Maruyama F."/>
            <person name="Fujisawa T."/>
            <person name="Togashi T."/>
            <person name="Yamamoto N."/>
            <person name="Seo M."/>
            <person name="Sato S."/>
            <person name="Yamada T."/>
            <person name="Mori H."/>
            <person name="Tajima N."/>
            <person name="Moriyama T."/>
            <person name="Ikeuchi M."/>
            <person name="Watanabe M."/>
            <person name="Wada H."/>
            <person name="Kobayashi K."/>
            <person name="Saito M."/>
            <person name="Masuda T."/>
            <person name="Sasaki-Sekimoto Y."/>
            <person name="Mashiguchi K."/>
            <person name="Awai K."/>
            <person name="Shimojima M."/>
            <person name="Masuda S."/>
            <person name="Iwai M."/>
            <person name="Nobusawa T."/>
            <person name="Narise T."/>
            <person name="Kondo S."/>
            <person name="Saito H."/>
            <person name="Sato R."/>
            <person name="Murakawa M."/>
            <person name="Ihara Y."/>
            <person name="Oshima-Yamada Y."/>
            <person name="Ohtaka K."/>
            <person name="Satoh M."/>
            <person name="Sonobe K."/>
            <person name="Ishii M."/>
            <person name="Ohtani R."/>
            <person name="Kanamori-Sato M."/>
            <person name="Honoki R."/>
            <person name="Miyazaki D."/>
            <person name="Mochizuki H."/>
            <person name="Umetsu J."/>
            <person name="Higashi K."/>
            <person name="Shibata D."/>
            <person name="Kamiya Y."/>
            <person name="Sato N."/>
            <person name="Nakamura Y."/>
            <person name="Tabata S."/>
            <person name="Ida S."/>
            <person name="Kurokawa K."/>
            <person name="Ohta H."/>
        </authorList>
    </citation>
    <scope>NUCLEOTIDE SEQUENCE [LARGE SCALE GENOMIC DNA]</scope>
    <source>
        <strain evidence="10 11">NIES-2285</strain>
    </source>
</reference>
<dbReference type="GO" id="GO:0004674">
    <property type="term" value="F:protein serine/threonine kinase activity"/>
    <property type="evidence" value="ECO:0000318"/>
    <property type="project" value="GO_Central"/>
</dbReference>
<dbReference type="STRING" id="105231.A0A1Y1HUK7"/>
<keyword evidence="4 10" id="KW-0418">Kinase</keyword>
<evidence type="ECO:0000256" key="5">
    <source>
        <dbReference type="ARBA" id="ARBA00022840"/>
    </source>
</evidence>
<feature type="coiled-coil region" evidence="7">
    <location>
        <begin position="225"/>
        <end position="269"/>
    </location>
</feature>
<keyword evidence="3 6" id="KW-0547">Nucleotide-binding</keyword>
<dbReference type="Gene3D" id="1.10.510.10">
    <property type="entry name" value="Transferase(Phosphotransferase) domain 1"/>
    <property type="match status" value="1"/>
</dbReference>
<feature type="binding site" evidence="6">
    <location>
        <position position="454"/>
    </location>
    <ligand>
        <name>ATP</name>
        <dbReference type="ChEBI" id="CHEBI:30616"/>
    </ligand>
</feature>
<protein>
    <submittedName>
        <fullName evidence="10">TOUSLED-like kinase</fullName>
    </submittedName>
</protein>
<evidence type="ECO:0000256" key="6">
    <source>
        <dbReference type="PROSITE-ProRule" id="PRU10141"/>
    </source>
</evidence>
<dbReference type="GO" id="GO:0007059">
    <property type="term" value="P:chromosome segregation"/>
    <property type="evidence" value="ECO:0000318"/>
    <property type="project" value="GO_Central"/>
</dbReference>
<feature type="domain" description="Protein kinase" evidence="9">
    <location>
        <begin position="425"/>
        <end position="699"/>
    </location>
</feature>
<feature type="region of interest" description="Disordered" evidence="8">
    <location>
        <begin position="1"/>
        <end position="164"/>
    </location>
</feature>
<dbReference type="CDD" id="cd13990">
    <property type="entry name" value="STKc_TLK"/>
    <property type="match status" value="1"/>
</dbReference>
<evidence type="ECO:0000259" key="9">
    <source>
        <dbReference type="PROSITE" id="PS50011"/>
    </source>
</evidence>
<organism evidence="10 11">
    <name type="scientific">Klebsormidium nitens</name>
    <name type="common">Green alga</name>
    <name type="synonym">Ulothrix nitens</name>
    <dbReference type="NCBI Taxonomy" id="105231"/>
    <lineage>
        <taxon>Eukaryota</taxon>
        <taxon>Viridiplantae</taxon>
        <taxon>Streptophyta</taxon>
        <taxon>Klebsormidiophyceae</taxon>
        <taxon>Klebsormidiales</taxon>
        <taxon>Klebsormidiaceae</taxon>
        <taxon>Klebsormidium</taxon>
    </lineage>
</organism>
<gene>
    <name evidence="10" type="ORF">KFL_000590240</name>
</gene>
<feature type="compositionally biased region" description="Polar residues" evidence="8">
    <location>
        <begin position="59"/>
        <end position="73"/>
    </location>
</feature>
<dbReference type="OrthoDB" id="346907at2759"/>
<dbReference type="Pfam" id="PF00069">
    <property type="entry name" value="Pkinase"/>
    <property type="match status" value="1"/>
</dbReference>
<dbReference type="Proteomes" id="UP000054558">
    <property type="component" value="Unassembled WGS sequence"/>
</dbReference>
<dbReference type="GO" id="GO:0035556">
    <property type="term" value="P:intracellular signal transduction"/>
    <property type="evidence" value="ECO:0000318"/>
    <property type="project" value="GO_Central"/>
</dbReference>
<dbReference type="SUPFAM" id="SSF56112">
    <property type="entry name" value="Protein kinase-like (PK-like)"/>
    <property type="match status" value="1"/>
</dbReference>
<dbReference type="EMBL" id="DF237008">
    <property type="protein sequence ID" value="GAQ80671.1"/>
    <property type="molecule type" value="Genomic_DNA"/>
</dbReference>
<keyword evidence="7" id="KW-0175">Coiled coil</keyword>
<proteinExistence type="predicted"/>
<sequence>MAEESNTSELLEKLSSNSNSNTKMRLLEARMMGHPSPVETSKGSPTVKDLSTMWEGAAGQQSPARVDEASTNSDSEEDAAEQFSIHEANPRKRKSFDNAEETPSEFSHKHKLRLSEPQAQVKVGTKRGRSAASNGAKKGPKVPGASSPLIRNMSGTDKGANKRSGTINNYFLPVEDMNGEVPQLRRRQSIEQEVQTEVRFHEMETKLKEKCFQLEADLTTAAASSRSLEEELARVREGAEEAERANNRLQNELRELKEREANREKKRLKLVSDLLIDAARGERLEARQRLREDSVRLGDVKWIRAGTVITEVWQDGQVFKDLSARQLAIVEQRAQIEARRKQLKKKEKGSPDADGASTSASEDEVLATEEIYKLRLLALKKDEDGVLRDQERFKSEKSSHIREMKRIRDEDASRFNHFQILNKRYALLNLLGKGGFSEVYKAFDLIEYRHVACKLHQLNPAWSEEKKQSYVRHAIREYEIHKKLDHARIVRLLGIFEIDNNTFCTVLEYCDGKDLDSVLKATPFLPEREARCLAVQIFAGLAYLNQPQHRVIHYDLKPGNILFDAMGEVKITDFGLSKIMEDEGASQGMELTSQGAGTYWYLPPECFERGTQPPLISSKVDVWAAGVILYQMLYGKRPFGDDQSQEAMLRNDTILRAPPVEFPTKPAVSSEAKDFIRRCLTFKQQDRPDVLTAVQDPYLSYTKRKG</sequence>
<name>A0A1Y1HUK7_KLENI</name>
<dbReference type="InterPro" id="IPR008271">
    <property type="entry name" value="Ser/Thr_kinase_AS"/>
</dbReference>
<keyword evidence="1" id="KW-0723">Serine/threonine-protein kinase</keyword>